<keyword evidence="2" id="KW-1185">Reference proteome</keyword>
<gene>
    <name evidence="1" type="ORF">OM076_18800</name>
</gene>
<dbReference type="InterPro" id="IPR011989">
    <property type="entry name" value="ARM-like"/>
</dbReference>
<comment type="caution">
    <text evidence="1">The sequence shown here is derived from an EMBL/GenBank/DDBJ whole genome shotgun (WGS) entry which is preliminary data.</text>
</comment>
<evidence type="ECO:0000313" key="2">
    <source>
        <dbReference type="Proteomes" id="UP001149140"/>
    </source>
</evidence>
<evidence type="ECO:0000313" key="1">
    <source>
        <dbReference type="EMBL" id="MDA0162328.1"/>
    </source>
</evidence>
<reference evidence="1" key="1">
    <citation type="submission" date="2022-10" db="EMBL/GenBank/DDBJ databases">
        <title>The WGS of Solirubrobacter ginsenosidimutans DSM 21036.</title>
        <authorList>
            <person name="Jiang Z."/>
        </authorList>
    </citation>
    <scope>NUCLEOTIDE SEQUENCE</scope>
    <source>
        <strain evidence="1">DSM 21036</strain>
    </source>
</reference>
<proteinExistence type="predicted"/>
<dbReference type="Proteomes" id="UP001149140">
    <property type="component" value="Unassembled WGS sequence"/>
</dbReference>
<name>A0A9X3S646_9ACTN</name>
<organism evidence="1 2">
    <name type="scientific">Solirubrobacter ginsenosidimutans</name>
    <dbReference type="NCBI Taxonomy" id="490573"/>
    <lineage>
        <taxon>Bacteria</taxon>
        <taxon>Bacillati</taxon>
        <taxon>Actinomycetota</taxon>
        <taxon>Thermoleophilia</taxon>
        <taxon>Solirubrobacterales</taxon>
        <taxon>Solirubrobacteraceae</taxon>
        <taxon>Solirubrobacter</taxon>
    </lineage>
</organism>
<dbReference type="AlphaFoldDB" id="A0A9X3S646"/>
<accession>A0A9X3S646</accession>
<dbReference type="SUPFAM" id="SSF48371">
    <property type="entry name" value="ARM repeat"/>
    <property type="match status" value="1"/>
</dbReference>
<dbReference type="RefSeq" id="WP_270041566.1">
    <property type="nucleotide sequence ID" value="NZ_JAPDOD010000017.1"/>
</dbReference>
<dbReference type="InterPro" id="IPR016024">
    <property type="entry name" value="ARM-type_fold"/>
</dbReference>
<sequence>MNADQIIAALELPAKDRRPTLWAIEEDERPEDVAQALAIAEDAHTRQLLADLLGFQAAPAGVEALIAALSDVEGRVRSAAADALGKVFMSHPDLPEREAAGAALLARAGVEPEITTRTVLLTALGTTRHEPGRATLQRALDDPDERIQKSARWALEHYPNG</sequence>
<dbReference type="Gene3D" id="1.25.10.10">
    <property type="entry name" value="Leucine-rich Repeat Variant"/>
    <property type="match status" value="1"/>
</dbReference>
<dbReference type="EMBL" id="JAPDOD010000017">
    <property type="protein sequence ID" value="MDA0162328.1"/>
    <property type="molecule type" value="Genomic_DNA"/>
</dbReference>
<protein>
    <submittedName>
        <fullName evidence="1">HEAT repeat domain-containing protein</fullName>
    </submittedName>
</protein>